<dbReference type="Proteomes" id="UP001139125">
    <property type="component" value="Unassembled WGS sequence"/>
</dbReference>
<evidence type="ECO:0000256" key="1">
    <source>
        <dbReference type="SAM" id="Coils"/>
    </source>
</evidence>
<evidence type="ECO:0000256" key="2">
    <source>
        <dbReference type="SAM" id="SignalP"/>
    </source>
</evidence>
<organism evidence="4 5">
    <name type="scientific">Gracilimonas sediminicola</name>
    <dbReference type="NCBI Taxonomy" id="2952158"/>
    <lineage>
        <taxon>Bacteria</taxon>
        <taxon>Pseudomonadati</taxon>
        <taxon>Balneolota</taxon>
        <taxon>Balneolia</taxon>
        <taxon>Balneolales</taxon>
        <taxon>Balneolaceae</taxon>
        <taxon>Gracilimonas</taxon>
    </lineage>
</organism>
<dbReference type="Gene3D" id="1.10.10.10">
    <property type="entry name" value="Winged helix-like DNA-binding domain superfamily/Winged helix DNA-binding domain"/>
    <property type="match status" value="1"/>
</dbReference>
<proteinExistence type="predicted"/>
<evidence type="ECO:0000313" key="4">
    <source>
        <dbReference type="EMBL" id="MCP9291746.1"/>
    </source>
</evidence>
<gene>
    <name evidence="4" type="ORF">NM125_09185</name>
</gene>
<dbReference type="InterPro" id="IPR030392">
    <property type="entry name" value="S74_ICA"/>
</dbReference>
<dbReference type="Pfam" id="PF13884">
    <property type="entry name" value="Peptidase_S74"/>
    <property type="match status" value="1"/>
</dbReference>
<keyword evidence="2" id="KW-0732">Signal</keyword>
<comment type="caution">
    <text evidence="4">The sequence shown here is derived from an EMBL/GenBank/DDBJ whole genome shotgun (WGS) entry which is preliminary data.</text>
</comment>
<feature type="signal peptide" evidence="2">
    <location>
        <begin position="1"/>
        <end position="23"/>
    </location>
</feature>
<dbReference type="AlphaFoldDB" id="A0A9X2RE47"/>
<evidence type="ECO:0000313" key="5">
    <source>
        <dbReference type="Proteomes" id="UP001139125"/>
    </source>
</evidence>
<reference evidence="4" key="1">
    <citation type="submission" date="2022-06" db="EMBL/GenBank/DDBJ databases">
        <title>Gracilimonas sp. CAU 1638 isolated from sea sediment.</title>
        <authorList>
            <person name="Kim W."/>
        </authorList>
    </citation>
    <scope>NUCLEOTIDE SEQUENCE</scope>
    <source>
        <strain evidence="4">CAU 1638</strain>
    </source>
</reference>
<sequence length="564" mass="59504">MNNLFYKLLFTILAVLFTAEVMAQVPQGFNFQAVARNADGDLIANSELGVRISVLQGSETGTAVYTETQTPTTSAVGSFQIVIGEGVSDGDFSSIDWSADNFYVKLEIDPAGGTEYEELGTTRLLSVPYALLARDVVNGGGSFETEVNLDLSAGDTTYVINQTGDNGDKFTPAFTVNSELSGTNQAIDANTFSQSGSTETQYGLSGSAIGEGTGTHIGVLGSALHDEGEGTGGRRYGLYGQARSNGRENIGGFGLGLGNGDGEIVALGDEFAGGEFNVGGFNIGLVGFARQNLNGNIGIRGYTYGSEGARENRAVSAEAVTTATGRNIGVQAIVHSSQSDNMGFQALMFDDGSGNASANNIGVELDVSNGATDNNYGIRGYINGSATNNTGMFLEVSGGSNSNVGLNVTAPTAAELNGDVNISGNLTVSGSITETSDRNLKENIQPLQNGLSTIMKLNPTTYNFRGNGEYKGMKLSTGLHYGLIAQEVEEVLPSLVKNNLHTYSEMQSEGNGPDATNETAIKKTMEFKTMNYTELIPVLIKGMQEQQAEIERLKKEIEELRKDK</sequence>
<evidence type="ECO:0000259" key="3">
    <source>
        <dbReference type="PROSITE" id="PS51688"/>
    </source>
</evidence>
<accession>A0A9X2RE47</accession>
<feature type="domain" description="Peptidase S74" evidence="3">
    <location>
        <begin position="436"/>
        <end position="557"/>
    </location>
</feature>
<feature type="coiled-coil region" evidence="1">
    <location>
        <begin position="536"/>
        <end position="563"/>
    </location>
</feature>
<dbReference type="PROSITE" id="PS51688">
    <property type="entry name" value="ICA"/>
    <property type="match status" value="1"/>
</dbReference>
<dbReference type="InterPro" id="IPR036388">
    <property type="entry name" value="WH-like_DNA-bd_sf"/>
</dbReference>
<dbReference type="EMBL" id="JANDBC010000001">
    <property type="protein sequence ID" value="MCP9291746.1"/>
    <property type="molecule type" value="Genomic_DNA"/>
</dbReference>
<keyword evidence="1" id="KW-0175">Coiled coil</keyword>
<feature type="chain" id="PRO_5040771670" evidence="2">
    <location>
        <begin position="24"/>
        <end position="564"/>
    </location>
</feature>
<protein>
    <submittedName>
        <fullName evidence="4">Tail fiber domain-containing protein</fullName>
    </submittedName>
</protein>
<dbReference type="RefSeq" id="WP_255134608.1">
    <property type="nucleotide sequence ID" value="NZ_JANDBC010000001.1"/>
</dbReference>
<name>A0A9X2RE47_9BACT</name>
<keyword evidence="5" id="KW-1185">Reference proteome</keyword>